<dbReference type="Proteomes" id="UP000239237">
    <property type="component" value="Unassembled WGS sequence"/>
</dbReference>
<dbReference type="InterPro" id="IPR003439">
    <property type="entry name" value="ABC_transporter-like_ATP-bd"/>
</dbReference>
<dbReference type="InterPro" id="IPR003593">
    <property type="entry name" value="AAA+_ATPase"/>
</dbReference>
<dbReference type="CDD" id="cd03225">
    <property type="entry name" value="ABC_cobalt_CbiO_domain1"/>
    <property type="match status" value="2"/>
</dbReference>
<dbReference type="PROSITE" id="PS50893">
    <property type="entry name" value="ABC_TRANSPORTER_2"/>
    <property type="match status" value="2"/>
</dbReference>
<organism evidence="11 12">
    <name type="scientific">Leuconostoc suionicum</name>
    <dbReference type="NCBI Taxonomy" id="1511761"/>
    <lineage>
        <taxon>Bacteria</taxon>
        <taxon>Bacillati</taxon>
        <taxon>Bacillota</taxon>
        <taxon>Bacilli</taxon>
        <taxon>Lactobacillales</taxon>
        <taxon>Lactobacillaceae</taxon>
        <taxon>Leuconostoc</taxon>
    </lineage>
</organism>
<reference evidence="11 12" key="2">
    <citation type="submission" date="2018-02" db="EMBL/GenBank/DDBJ databases">
        <authorList>
            <person name="Cohen D.B."/>
            <person name="Kent A.D."/>
        </authorList>
    </citation>
    <scope>NUCLEOTIDE SEQUENCE [LARGE SCALE GENOMIC DNA]</scope>
    <source>
        <strain evidence="11 12">CECT 9216</strain>
    </source>
</reference>
<dbReference type="Proteomes" id="UP000237923">
    <property type="component" value="Unassembled WGS sequence"/>
</dbReference>
<dbReference type="AlphaFoldDB" id="A0A2N9K6Q8"/>
<dbReference type="InterPro" id="IPR017871">
    <property type="entry name" value="ABC_transporter-like_CS"/>
</dbReference>
<evidence type="ECO:0000313" key="12">
    <source>
        <dbReference type="Proteomes" id="UP000237923"/>
    </source>
</evidence>
<gene>
    <name evidence="11" type="primary">ykoD_1</name>
    <name evidence="10" type="ORF">LES8486_00026</name>
    <name evidence="11" type="ORF">LES9216_00173</name>
</gene>
<dbReference type="GeneID" id="99674604"/>
<evidence type="ECO:0000313" key="11">
    <source>
        <dbReference type="EMBL" id="SPE06283.1"/>
    </source>
</evidence>
<keyword evidence="3" id="KW-0813">Transport</keyword>
<keyword evidence="7" id="KW-1278">Translocase</keyword>
<feature type="domain" description="ABC transporter" evidence="9">
    <location>
        <begin position="4"/>
        <end position="240"/>
    </location>
</feature>
<dbReference type="SUPFAM" id="SSF52540">
    <property type="entry name" value="P-loop containing nucleoside triphosphate hydrolases"/>
    <property type="match status" value="2"/>
</dbReference>
<dbReference type="InterPro" id="IPR050095">
    <property type="entry name" value="ECF_ABC_transporter_ATP-bd"/>
</dbReference>
<evidence type="ECO:0000256" key="1">
    <source>
        <dbReference type="ARBA" id="ARBA00004202"/>
    </source>
</evidence>
<dbReference type="EC" id="3.6.3.-" evidence="11"/>
<dbReference type="Gene3D" id="3.40.50.300">
    <property type="entry name" value="P-loop containing nucleotide triphosphate hydrolases"/>
    <property type="match status" value="2"/>
</dbReference>
<keyword evidence="4" id="KW-1003">Cell membrane</keyword>
<evidence type="ECO:0000259" key="9">
    <source>
        <dbReference type="PROSITE" id="PS50893"/>
    </source>
</evidence>
<evidence type="ECO:0000313" key="10">
    <source>
        <dbReference type="EMBL" id="SPD91058.1"/>
    </source>
</evidence>
<comment type="subcellular location">
    <subcellularLocation>
        <location evidence="1">Cell membrane</location>
        <topology evidence="1">Peripheral membrane protein</topology>
    </subcellularLocation>
</comment>
<evidence type="ECO:0000256" key="5">
    <source>
        <dbReference type="ARBA" id="ARBA00022741"/>
    </source>
</evidence>
<dbReference type="PROSITE" id="PS00211">
    <property type="entry name" value="ABC_TRANSPORTER_1"/>
    <property type="match status" value="2"/>
</dbReference>
<evidence type="ECO:0000256" key="4">
    <source>
        <dbReference type="ARBA" id="ARBA00022475"/>
    </source>
</evidence>
<dbReference type="PANTHER" id="PTHR43553:SF27">
    <property type="entry name" value="ENERGY-COUPLING FACTOR TRANSPORTER ATP-BINDING PROTEIN ECFA2"/>
    <property type="match status" value="1"/>
</dbReference>
<evidence type="ECO:0000313" key="13">
    <source>
        <dbReference type="Proteomes" id="UP000239237"/>
    </source>
</evidence>
<proteinExistence type="inferred from homology"/>
<evidence type="ECO:0000256" key="6">
    <source>
        <dbReference type="ARBA" id="ARBA00022840"/>
    </source>
</evidence>
<evidence type="ECO:0000256" key="2">
    <source>
        <dbReference type="ARBA" id="ARBA00005417"/>
    </source>
</evidence>
<evidence type="ECO:0000256" key="3">
    <source>
        <dbReference type="ARBA" id="ARBA00022448"/>
    </source>
</evidence>
<evidence type="ECO:0000256" key="7">
    <source>
        <dbReference type="ARBA" id="ARBA00022967"/>
    </source>
</evidence>
<dbReference type="EMBL" id="OKQU01000001">
    <property type="protein sequence ID" value="SPE06283.1"/>
    <property type="molecule type" value="Genomic_DNA"/>
</dbReference>
<accession>A0A2N9K6Q8</accession>
<dbReference type="RefSeq" id="WP_072614010.1">
    <property type="nucleotide sequence ID" value="NZ_AP017935.1"/>
</dbReference>
<feature type="domain" description="ABC transporter" evidence="9">
    <location>
        <begin position="249"/>
        <end position="467"/>
    </location>
</feature>
<dbReference type="GO" id="GO:0042626">
    <property type="term" value="F:ATPase-coupled transmembrane transporter activity"/>
    <property type="evidence" value="ECO:0007669"/>
    <property type="project" value="TreeGrafter"/>
</dbReference>
<dbReference type="PANTHER" id="PTHR43553">
    <property type="entry name" value="HEAVY METAL TRANSPORTER"/>
    <property type="match status" value="1"/>
</dbReference>
<reference evidence="10 13" key="1">
    <citation type="submission" date="2018-02" db="EMBL/GenBank/DDBJ databases">
        <authorList>
            <person name="Rodrigo-Torres L."/>
            <person name="Arahal R. D."/>
            <person name="Lucena T."/>
        </authorList>
    </citation>
    <scope>NUCLEOTIDE SEQUENCE [LARGE SCALE GENOMIC DNA]</scope>
    <source>
        <strain evidence="10 13">CECT 8486</strain>
    </source>
</reference>
<dbReference type="SMART" id="SM00382">
    <property type="entry name" value="AAA"/>
    <property type="match status" value="2"/>
</dbReference>
<dbReference type="GO" id="GO:0016887">
    <property type="term" value="F:ATP hydrolysis activity"/>
    <property type="evidence" value="ECO:0007669"/>
    <property type="project" value="InterPro"/>
</dbReference>
<dbReference type="InterPro" id="IPR015856">
    <property type="entry name" value="ABC_transpr_CbiO/EcfA_su"/>
</dbReference>
<sequence length="467" mass="52543">MTELKANHLDIKFDDEIILEDISLEIRPEQFILLVGSSGCGKSTLMTALAGLYPKYGGELSQKVSLNHQSIAQIKANHRAKKVAMLFQHPDQQFAMDHVEDELIFSLENLSLTTEEIDKRINSALSEVGIESLRHRELSYLSGGELQKVALAETLAMGAEIILLDEPFAAVDPEHRQELQVLLKKLVDQGHGILVSDHDTSGYENLITDLYRIENRHIAPVDSTVWSSFFKQDVNDGIVTNNDFNESVFSMAHVTVNNGKQSILKNSSFEWAKDKITLITGPNGIGKSSLLLTFAKLHDYEGLLLYQRKLLNKLRKKIYARKVGLVFQNAADQFLNITVSEEVEQARAHGHHADYWTTEKIDQCIQKLNLIGLGKHSVYELSGGQQKKLQILIMLIIAPDTLLLDEPLSGLDTNSIQHLMQIIKQSSNDLEQSIIMISHQTHGIIQYIDYHVHFNQDGLKYESVVNS</sequence>
<evidence type="ECO:0000256" key="8">
    <source>
        <dbReference type="ARBA" id="ARBA00023136"/>
    </source>
</evidence>
<dbReference type="GO" id="GO:0005524">
    <property type="term" value="F:ATP binding"/>
    <property type="evidence" value="ECO:0007669"/>
    <property type="project" value="UniProtKB-KW"/>
</dbReference>
<dbReference type="Pfam" id="PF00005">
    <property type="entry name" value="ABC_tran"/>
    <property type="match status" value="2"/>
</dbReference>
<dbReference type="GO" id="GO:0043190">
    <property type="term" value="C:ATP-binding cassette (ABC) transporter complex"/>
    <property type="evidence" value="ECO:0007669"/>
    <property type="project" value="TreeGrafter"/>
</dbReference>
<keyword evidence="6 11" id="KW-0067">ATP-binding</keyword>
<keyword evidence="13" id="KW-1185">Reference proteome</keyword>
<dbReference type="KEGG" id="lsu:A6B45_07335"/>
<protein>
    <submittedName>
        <fullName evidence="11">HMP/thiamine import ATP-binding protein YkoD</fullName>
        <ecNumber evidence="11">3.6.3.-</ecNumber>
    </submittedName>
</protein>
<dbReference type="EMBL" id="OKQR01000001">
    <property type="protein sequence ID" value="SPD91058.1"/>
    <property type="molecule type" value="Genomic_DNA"/>
</dbReference>
<name>A0A2N9K6Q8_9LACO</name>
<keyword evidence="5" id="KW-0547">Nucleotide-binding</keyword>
<dbReference type="InterPro" id="IPR027417">
    <property type="entry name" value="P-loop_NTPase"/>
</dbReference>
<comment type="similarity">
    <text evidence="2">Belongs to the ABC transporter superfamily.</text>
</comment>
<keyword evidence="8" id="KW-0472">Membrane</keyword>
<keyword evidence="11" id="KW-0378">Hydrolase</keyword>